<sequence>MIDAAISWKFQIFNGQHRISNVESTVMIQIFGHLFVIEIPSYTLSVGETTQNLDFLTRV</sequence>
<evidence type="ECO:0000313" key="2">
    <source>
        <dbReference type="WBParaSite" id="nRc.2.0.1.t14756-RA"/>
    </source>
</evidence>
<dbReference type="WBParaSite" id="nRc.2.0.1.t14756-RA">
    <property type="protein sequence ID" value="nRc.2.0.1.t14756-RA"/>
    <property type="gene ID" value="nRc.2.0.1.g14756"/>
</dbReference>
<dbReference type="AlphaFoldDB" id="A0A915IL85"/>
<organism evidence="1 2">
    <name type="scientific">Romanomermis culicivorax</name>
    <name type="common">Nematode worm</name>
    <dbReference type="NCBI Taxonomy" id="13658"/>
    <lineage>
        <taxon>Eukaryota</taxon>
        <taxon>Metazoa</taxon>
        <taxon>Ecdysozoa</taxon>
        <taxon>Nematoda</taxon>
        <taxon>Enoplea</taxon>
        <taxon>Dorylaimia</taxon>
        <taxon>Mermithida</taxon>
        <taxon>Mermithoidea</taxon>
        <taxon>Mermithidae</taxon>
        <taxon>Romanomermis</taxon>
    </lineage>
</organism>
<dbReference type="Proteomes" id="UP000887565">
    <property type="component" value="Unplaced"/>
</dbReference>
<keyword evidence="1" id="KW-1185">Reference proteome</keyword>
<name>A0A915IL85_ROMCU</name>
<reference evidence="2" key="1">
    <citation type="submission" date="2022-11" db="UniProtKB">
        <authorList>
            <consortium name="WormBaseParasite"/>
        </authorList>
    </citation>
    <scope>IDENTIFICATION</scope>
</reference>
<accession>A0A915IL85</accession>
<evidence type="ECO:0000313" key="1">
    <source>
        <dbReference type="Proteomes" id="UP000887565"/>
    </source>
</evidence>
<proteinExistence type="predicted"/>
<protein>
    <submittedName>
        <fullName evidence="2">Uncharacterized protein</fullName>
    </submittedName>
</protein>